<accession>A0A6G1HUS7</accession>
<feature type="compositionally biased region" description="Acidic residues" evidence="1">
    <location>
        <begin position="95"/>
        <end position="105"/>
    </location>
</feature>
<dbReference type="EMBL" id="ML996697">
    <property type="protein sequence ID" value="KAF2399495.1"/>
    <property type="molecule type" value="Genomic_DNA"/>
</dbReference>
<sequence length="399" mass="43208">MSLHFPVDMHAPDYTCPECTAPRPSPPGAVMDPASTADHPLDDFVIDAYSDSDSETETGHMQLDLDDLPRPARAPSSRPLHVSVIDANANANADSDSDSDSEAETETLLVLGDLPRPARARPSRFPTTGRSSSSRRARRPDPIRPNGVSAPVWPRHRPVPASAPSTGLGTCRTPLNGLRRPARTPPSRIPTTRGSRFPSPSRRAVSLATMSRPIDDPADVAPNTSVSRQFELDVAAAAARGVDPGSIHDYGVAIAPIDASSEGGGREDTWSPAEEQGWGALHELFYEAELQIHADIRRIIPIAGLNDANRVSADARSTFPRYPTTHLALMIAELGQMGVELHDQAHRRLGELRRDVEAEILELEVSPAQMAVDTVAGLAEWRRDFLEEIIDSLRNETLG</sequence>
<organism evidence="2 3">
    <name type="scientific">Trichodelitschia bisporula</name>
    <dbReference type="NCBI Taxonomy" id="703511"/>
    <lineage>
        <taxon>Eukaryota</taxon>
        <taxon>Fungi</taxon>
        <taxon>Dikarya</taxon>
        <taxon>Ascomycota</taxon>
        <taxon>Pezizomycotina</taxon>
        <taxon>Dothideomycetes</taxon>
        <taxon>Dothideomycetes incertae sedis</taxon>
        <taxon>Phaeotrichales</taxon>
        <taxon>Phaeotrichaceae</taxon>
        <taxon>Trichodelitschia</taxon>
    </lineage>
</organism>
<feature type="compositionally biased region" description="Low complexity" evidence="1">
    <location>
        <begin position="123"/>
        <end position="132"/>
    </location>
</feature>
<protein>
    <submittedName>
        <fullName evidence="2">Uncharacterized protein</fullName>
    </submittedName>
</protein>
<keyword evidence="3" id="KW-1185">Reference proteome</keyword>
<reference evidence="2" key="1">
    <citation type="journal article" date="2020" name="Stud. Mycol.">
        <title>101 Dothideomycetes genomes: a test case for predicting lifestyles and emergence of pathogens.</title>
        <authorList>
            <person name="Haridas S."/>
            <person name="Albert R."/>
            <person name="Binder M."/>
            <person name="Bloem J."/>
            <person name="Labutti K."/>
            <person name="Salamov A."/>
            <person name="Andreopoulos B."/>
            <person name="Baker S."/>
            <person name="Barry K."/>
            <person name="Bills G."/>
            <person name="Bluhm B."/>
            <person name="Cannon C."/>
            <person name="Castanera R."/>
            <person name="Culley D."/>
            <person name="Daum C."/>
            <person name="Ezra D."/>
            <person name="Gonzalez J."/>
            <person name="Henrissat B."/>
            <person name="Kuo A."/>
            <person name="Liang C."/>
            <person name="Lipzen A."/>
            <person name="Lutzoni F."/>
            <person name="Magnuson J."/>
            <person name="Mondo S."/>
            <person name="Nolan M."/>
            <person name="Ohm R."/>
            <person name="Pangilinan J."/>
            <person name="Park H.-J."/>
            <person name="Ramirez L."/>
            <person name="Alfaro M."/>
            <person name="Sun H."/>
            <person name="Tritt A."/>
            <person name="Yoshinaga Y."/>
            <person name="Zwiers L.-H."/>
            <person name="Turgeon B."/>
            <person name="Goodwin S."/>
            <person name="Spatafora J."/>
            <person name="Crous P."/>
            <person name="Grigoriev I."/>
        </authorList>
    </citation>
    <scope>NUCLEOTIDE SEQUENCE</scope>
    <source>
        <strain evidence="2">CBS 262.69</strain>
    </source>
</reference>
<feature type="region of interest" description="Disordered" evidence="1">
    <location>
        <begin position="90"/>
        <end position="203"/>
    </location>
</feature>
<name>A0A6G1HUS7_9PEZI</name>
<feature type="region of interest" description="Disordered" evidence="1">
    <location>
        <begin position="20"/>
        <end position="78"/>
    </location>
</feature>
<dbReference type="Proteomes" id="UP000799640">
    <property type="component" value="Unassembled WGS sequence"/>
</dbReference>
<proteinExistence type="predicted"/>
<evidence type="ECO:0000313" key="2">
    <source>
        <dbReference type="EMBL" id="KAF2399495.1"/>
    </source>
</evidence>
<evidence type="ECO:0000256" key="1">
    <source>
        <dbReference type="SAM" id="MobiDB-lite"/>
    </source>
</evidence>
<evidence type="ECO:0000313" key="3">
    <source>
        <dbReference type="Proteomes" id="UP000799640"/>
    </source>
</evidence>
<dbReference type="AlphaFoldDB" id="A0A6G1HUS7"/>
<gene>
    <name evidence="2" type="ORF">EJ06DRAFT_54176</name>
</gene>